<evidence type="ECO:0000256" key="13">
    <source>
        <dbReference type="ARBA" id="ARBA00023136"/>
    </source>
</evidence>
<dbReference type="Pfam" id="PF00229">
    <property type="entry name" value="TNF"/>
    <property type="match status" value="1"/>
</dbReference>
<comment type="subcellular location">
    <subcellularLocation>
        <location evidence="3">Cell membrane</location>
        <topology evidence="3">Single-pass type II membrane protein</topology>
    </subcellularLocation>
    <subcellularLocation>
        <location evidence="2">Cell surface</location>
    </subcellularLocation>
    <subcellularLocation>
        <location evidence="4">Secreted</location>
    </subcellularLocation>
</comment>
<comment type="function">
    <text evidence="1">Acts as a ligand for integrins, specifically ITGA5:ITGB1 and ITGAV:ITGB3; both integrins and the CD40 receptor are required for activation of CD40-CD40LG signaling, which have cell-type dependent effects, such as B-cell activation, NF-kappa-B signaling and anti-apoptotic signaling.</text>
</comment>
<evidence type="ECO:0000256" key="14">
    <source>
        <dbReference type="ARBA" id="ARBA00023157"/>
    </source>
</evidence>
<dbReference type="PANTHER" id="PTHR11471">
    <property type="entry name" value="TUMOR NECROSIS FACTOR FAMILY MEMBER"/>
    <property type="match status" value="1"/>
</dbReference>
<evidence type="ECO:0000313" key="19">
    <source>
        <dbReference type="RefSeq" id="XP_018086274.1"/>
    </source>
</evidence>
<keyword evidence="11" id="KW-0735">Signal-anchor</keyword>
<dbReference type="AGR" id="Xenbase:XB-GENE-17341901"/>
<dbReference type="Gene3D" id="2.60.120.40">
    <property type="match status" value="1"/>
</dbReference>
<evidence type="ECO:0000256" key="5">
    <source>
        <dbReference type="ARBA" id="ARBA00008670"/>
    </source>
</evidence>
<accession>A0A1L8F817</accession>
<dbReference type="Proteomes" id="UP000186698">
    <property type="component" value="Chromosome 8L"/>
</dbReference>
<evidence type="ECO:0000256" key="15">
    <source>
        <dbReference type="ARBA" id="ARBA00023180"/>
    </source>
</evidence>
<proteinExistence type="inferred from homology"/>
<dbReference type="KEGG" id="xla:108698921"/>
<dbReference type="PIRSF" id="PIRSF016527">
    <property type="entry name" value="TNF_5"/>
    <property type="match status" value="1"/>
</dbReference>
<keyword evidence="18" id="KW-1185">Reference proteome</keyword>
<dbReference type="PRINTS" id="PR01702">
    <property type="entry name" value="CD40LIGAND"/>
</dbReference>
<keyword evidence="10" id="KW-0812">Transmembrane</keyword>
<dbReference type="GO" id="GO:0005125">
    <property type="term" value="F:cytokine activity"/>
    <property type="evidence" value="ECO:0000318"/>
    <property type="project" value="GO_Central"/>
</dbReference>
<evidence type="ECO:0000256" key="16">
    <source>
        <dbReference type="ARBA" id="ARBA00033257"/>
    </source>
</evidence>
<protein>
    <recommendedName>
        <fullName evidence="6">CD40 ligand</fullName>
    </recommendedName>
    <alternativeName>
        <fullName evidence="16">Tumor necrosis factor ligand superfamily member 5</fullName>
    </alternativeName>
</protein>
<evidence type="ECO:0000256" key="9">
    <source>
        <dbReference type="ARBA" id="ARBA00022525"/>
    </source>
</evidence>
<dbReference type="SMART" id="SM00207">
    <property type="entry name" value="TNF"/>
    <property type="match status" value="1"/>
</dbReference>
<dbReference type="STRING" id="8355.A0A1L8F817"/>
<evidence type="ECO:0000256" key="3">
    <source>
        <dbReference type="ARBA" id="ARBA00004401"/>
    </source>
</evidence>
<evidence type="ECO:0000256" key="12">
    <source>
        <dbReference type="ARBA" id="ARBA00022989"/>
    </source>
</evidence>
<dbReference type="Bgee" id="108698921">
    <property type="expression patterns" value="Expressed in spleen and 6 other cell types or tissues"/>
</dbReference>
<dbReference type="RefSeq" id="XP_018086274.1">
    <property type="nucleotide sequence ID" value="XM_018230785.2"/>
</dbReference>
<keyword evidence="14" id="KW-1015">Disulfide bond</keyword>
<dbReference type="GO" id="GO:0005164">
    <property type="term" value="F:tumor necrosis factor receptor binding"/>
    <property type="evidence" value="ECO:0007669"/>
    <property type="project" value="InterPro"/>
</dbReference>
<evidence type="ECO:0000256" key="2">
    <source>
        <dbReference type="ARBA" id="ARBA00004241"/>
    </source>
</evidence>
<evidence type="ECO:0000256" key="4">
    <source>
        <dbReference type="ARBA" id="ARBA00004613"/>
    </source>
</evidence>
<dbReference type="GeneID" id="108698921"/>
<dbReference type="InterPro" id="IPR021184">
    <property type="entry name" value="TNF_CS"/>
</dbReference>
<dbReference type="GO" id="GO:0005174">
    <property type="term" value="F:CD40 receptor binding"/>
    <property type="evidence" value="ECO:0007669"/>
    <property type="project" value="TreeGrafter"/>
</dbReference>
<feature type="domain" description="THD" evidence="17">
    <location>
        <begin position="142"/>
        <end position="279"/>
    </location>
</feature>
<keyword evidence="7" id="KW-1003">Cell membrane</keyword>
<dbReference type="OrthoDB" id="8667946at2759"/>
<dbReference type="GO" id="GO:0007166">
    <property type="term" value="P:cell surface receptor signaling pathway"/>
    <property type="evidence" value="ECO:0000318"/>
    <property type="project" value="GO_Central"/>
</dbReference>
<keyword evidence="13" id="KW-0472">Membrane</keyword>
<evidence type="ECO:0000259" key="17">
    <source>
        <dbReference type="PROSITE" id="PS50049"/>
    </source>
</evidence>
<keyword evidence="9" id="KW-0964">Secreted</keyword>
<dbReference type="SUPFAM" id="SSF49842">
    <property type="entry name" value="TNF-like"/>
    <property type="match status" value="1"/>
</dbReference>
<reference evidence="19" key="1">
    <citation type="submission" date="2025-08" db="UniProtKB">
        <authorList>
            <consortium name="RefSeq"/>
        </authorList>
    </citation>
    <scope>IDENTIFICATION</scope>
    <source>
        <strain evidence="19">J_2021</strain>
        <tissue evidence="19">Erythrocytes</tissue>
    </source>
</reference>
<dbReference type="PROSITE" id="PS00251">
    <property type="entry name" value="THD_1"/>
    <property type="match status" value="1"/>
</dbReference>
<evidence type="ECO:0000313" key="18">
    <source>
        <dbReference type="Proteomes" id="UP000186698"/>
    </source>
</evidence>
<comment type="similarity">
    <text evidence="5">Belongs to the tumor necrosis factor family.</text>
</comment>
<evidence type="ECO:0000256" key="11">
    <source>
        <dbReference type="ARBA" id="ARBA00022968"/>
    </source>
</evidence>
<keyword evidence="15" id="KW-0325">Glycoprotein</keyword>
<dbReference type="GO" id="GO:0043123">
    <property type="term" value="P:positive regulation of canonical NF-kappaB signal transduction"/>
    <property type="evidence" value="ECO:0000318"/>
    <property type="project" value="GO_Central"/>
</dbReference>
<dbReference type="InterPro" id="IPR006052">
    <property type="entry name" value="TNF_dom"/>
</dbReference>
<dbReference type="Xenbase" id="XB-GENE-17341901">
    <property type="gene designation" value="cd40lg.L"/>
</dbReference>
<dbReference type="GO" id="GO:0005886">
    <property type="term" value="C:plasma membrane"/>
    <property type="evidence" value="ECO:0007669"/>
    <property type="project" value="UniProtKB-SubCell"/>
</dbReference>
<sequence>MINTYNQSSPAHMSQQASSSAMKTTMWILTLFMLAQIIGTSIFGVYFYKKLDKIEEEMSFSADYQVLRRIQKCMKGNSIDPTLLNCKEVLAKFRQLIAEIIKTDTSGEKLEYLKDTSNISTNEVHTEEKNKMPKEESEKPVIAAHLVGEKSSNKEVLQWMEKGYSSMCKQITYTNGKLKVETAGIYYVYSQVSFCMNSTKPSHAPFIQYIYLSRSQETDKLLLKGANTFITPTPDCALHSIQQGAVIALKKNDLLFVNVTDSSRINYSPGLTYFGMFKL</sequence>
<name>A0A1L8F817_XENLA</name>
<organism evidence="18 19">
    <name type="scientific">Xenopus laevis</name>
    <name type="common">African clawed frog</name>
    <dbReference type="NCBI Taxonomy" id="8355"/>
    <lineage>
        <taxon>Eukaryota</taxon>
        <taxon>Metazoa</taxon>
        <taxon>Chordata</taxon>
        <taxon>Craniata</taxon>
        <taxon>Vertebrata</taxon>
        <taxon>Euteleostomi</taxon>
        <taxon>Amphibia</taxon>
        <taxon>Batrachia</taxon>
        <taxon>Anura</taxon>
        <taxon>Pipoidea</taxon>
        <taxon>Pipidae</taxon>
        <taxon>Xenopodinae</taxon>
        <taxon>Xenopus</taxon>
        <taxon>Xenopus</taxon>
    </lineage>
</organism>
<dbReference type="PROSITE" id="PS50049">
    <property type="entry name" value="THD_2"/>
    <property type="match status" value="1"/>
</dbReference>
<evidence type="ECO:0000256" key="7">
    <source>
        <dbReference type="ARBA" id="ARBA00022475"/>
    </source>
</evidence>
<dbReference type="GO" id="GO:0005615">
    <property type="term" value="C:extracellular space"/>
    <property type="evidence" value="ECO:0000318"/>
    <property type="project" value="GO_Central"/>
</dbReference>
<keyword evidence="12" id="KW-1133">Transmembrane helix</keyword>
<dbReference type="InterPro" id="IPR008983">
    <property type="entry name" value="Tumour_necrosis_fac-like_dom"/>
</dbReference>
<dbReference type="GO" id="GO:2001238">
    <property type="term" value="P:positive regulation of extrinsic apoptotic signaling pathway"/>
    <property type="evidence" value="ECO:0000318"/>
    <property type="project" value="GO_Central"/>
</dbReference>
<dbReference type="PaxDb" id="8355-A0A1L8F817"/>
<evidence type="ECO:0000256" key="8">
    <source>
        <dbReference type="ARBA" id="ARBA00022514"/>
    </source>
</evidence>
<dbReference type="AlphaFoldDB" id="A0A1L8F817"/>
<dbReference type="InterPro" id="IPR003263">
    <property type="entry name" value="CD40L"/>
</dbReference>
<evidence type="ECO:0000256" key="10">
    <source>
        <dbReference type="ARBA" id="ARBA00022692"/>
    </source>
</evidence>
<keyword evidence="8" id="KW-0202">Cytokine</keyword>
<evidence type="ECO:0000256" key="1">
    <source>
        <dbReference type="ARBA" id="ARBA00002725"/>
    </source>
</evidence>
<dbReference type="GO" id="GO:0009986">
    <property type="term" value="C:cell surface"/>
    <property type="evidence" value="ECO:0007669"/>
    <property type="project" value="UniProtKB-SubCell"/>
</dbReference>
<evidence type="ECO:0000313" key="20">
    <source>
        <dbReference type="Xenbase" id="XB-GENE-17341901"/>
    </source>
</evidence>
<dbReference type="PANTHER" id="PTHR11471:SF5">
    <property type="entry name" value="CD40 LIGAND"/>
    <property type="match status" value="1"/>
</dbReference>
<dbReference type="CDD" id="cd00184">
    <property type="entry name" value="TNF"/>
    <property type="match status" value="1"/>
</dbReference>
<evidence type="ECO:0000256" key="6">
    <source>
        <dbReference type="ARBA" id="ARBA00014276"/>
    </source>
</evidence>
<gene>
    <name evidence="19 20" type="primary">cd40lg.L</name>
</gene>
<dbReference type="OMA" id="VSFCTKA"/>
<dbReference type="CTD" id="108698921"/>
<dbReference type="GO" id="GO:0006955">
    <property type="term" value="P:immune response"/>
    <property type="evidence" value="ECO:0007669"/>
    <property type="project" value="InterPro"/>
</dbReference>